<keyword evidence="2" id="KW-1185">Reference proteome</keyword>
<organism evidence="1 2">
    <name type="scientific">Cellulophaga geojensis KL-A</name>
    <dbReference type="NCBI Taxonomy" id="1328323"/>
    <lineage>
        <taxon>Bacteria</taxon>
        <taxon>Pseudomonadati</taxon>
        <taxon>Bacteroidota</taxon>
        <taxon>Flavobacteriia</taxon>
        <taxon>Flavobacteriales</taxon>
        <taxon>Flavobacteriaceae</taxon>
        <taxon>Cellulophaga</taxon>
    </lineage>
</organism>
<dbReference type="RefSeq" id="WP_034644657.1">
    <property type="nucleotide sequence ID" value="NZ_ARZX01000006.1"/>
</dbReference>
<protein>
    <recommendedName>
        <fullName evidence="3">Glycosyltransferase subfamily 4-like N-terminal domain-containing protein</fullName>
    </recommendedName>
</protein>
<proteinExistence type="predicted"/>
<evidence type="ECO:0000313" key="1">
    <source>
        <dbReference type="EMBL" id="EWH14025.1"/>
    </source>
</evidence>
<evidence type="ECO:0008006" key="3">
    <source>
        <dbReference type="Google" id="ProtNLM"/>
    </source>
</evidence>
<accession>A0ABN0RQ70</accession>
<dbReference type="Proteomes" id="UP000019275">
    <property type="component" value="Unassembled WGS sequence"/>
</dbReference>
<evidence type="ECO:0000313" key="2">
    <source>
        <dbReference type="Proteomes" id="UP000019275"/>
    </source>
</evidence>
<dbReference type="EMBL" id="ARZX01000006">
    <property type="protein sequence ID" value="EWH14025.1"/>
    <property type="molecule type" value="Genomic_DNA"/>
</dbReference>
<name>A0ABN0RQ70_9FLAO</name>
<gene>
    <name evidence="1" type="ORF">KLA_06837</name>
</gene>
<sequence>MKNILFFVESLHCGGAEKSLLSLLNNMDYKGFNVKLLVHKRGGEFEKLIPNHIEIQEISYKINYLSRIKFKILRLLNFNKKNHNAQLF</sequence>
<comment type="caution">
    <text evidence="1">The sequence shown here is derived from an EMBL/GenBank/DDBJ whole genome shotgun (WGS) entry which is preliminary data.</text>
</comment>
<reference evidence="1 2" key="1">
    <citation type="journal article" date="2014" name="Genome Announc.">
        <title>Draft Genome Sequence of the Carrageenan-Degrading Bacterium Cellulophaga sp. Strain KL-A, Isolated from Decaying Marine Algae.</title>
        <authorList>
            <person name="Shan D."/>
            <person name="Ying J."/>
            <person name="Li X."/>
            <person name="Gao Z."/>
            <person name="Wei G."/>
            <person name="Shao Z."/>
        </authorList>
    </citation>
    <scope>NUCLEOTIDE SEQUENCE [LARGE SCALE GENOMIC DNA]</scope>
    <source>
        <strain evidence="1 2">KL-A</strain>
    </source>
</reference>